<reference evidence="1" key="1">
    <citation type="submission" date="2020-10" db="EMBL/GenBank/DDBJ databases">
        <authorList>
            <person name="Gilroy R."/>
        </authorList>
    </citation>
    <scope>NUCLEOTIDE SEQUENCE</scope>
    <source>
        <strain evidence="1">ChiGjej1B1-19959</strain>
    </source>
</reference>
<dbReference type="AlphaFoldDB" id="A0A9D1LDC9"/>
<dbReference type="EMBL" id="DVMW01000018">
    <property type="protein sequence ID" value="HIU35380.1"/>
    <property type="molecule type" value="Genomic_DNA"/>
</dbReference>
<name>A0A9D1LDC9_9FIRM</name>
<reference evidence="1" key="2">
    <citation type="journal article" date="2021" name="PeerJ">
        <title>Extensive microbial diversity within the chicken gut microbiome revealed by metagenomics and culture.</title>
        <authorList>
            <person name="Gilroy R."/>
            <person name="Ravi A."/>
            <person name="Getino M."/>
            <person name="Pursley I."/>
            <person name="Horton D.L."/>
            <person name="Alikhan N.F."/>
            <person name="Baker D."/>
            <person name="Gharbi K."/>
            <person name="Hall N."/>
            <person name="Watson M."/>
            <person name="Adriaenssens E.M."/>
            <person name="Foster-Nyarko E."/>
            <person name="Jarju S."/>
            <person name="Secka A."/>
            <person name="Antonio M."/>
            <person name="Oren A."/>
            <person name="Chaudhuri R.R."/>
            <person name="La Ragione R."/>
            <person name="Hildebrand F."/>
            <person name="Pallen M.J."/>
        </authorList>
    </citation>
    <scope>NUCLEOTIDE SEQUENCE</scope>
    <source>
        <strain evidence="1">ChiGjej1B1-19959</strain>
    </source>
</reference>
<sequence length="82" mass="9361">MSTHEKPDFPALPFFESGNVYTGSFRQSFRFRIAKAENALAVSCWNQDVCFEKAESPETEHFPLTENGRSACMDWIAARQPE</sequence>
<dbReference type="Proteomes" id="UP000824071">
    <property type="component" value="Unassembled WGS sequence"/>
</dbReference>
<proteinExistence type="predicted"/>
<evidence type="ECO:0000313" key="2">
    <source>
        <dbReference type="Proteomes" id="UP000824071"/>
    </source>
</evidence>
<accession>A0A9D1LDC9</accession>
<evidence type="ECO:0000313" key="1">
    <source>
        <dbReference type="EMBL" id="HIU35380.1"/>
    </source>
</evidence>
<protein>
    <submittedName>
        <fullName evidence="1">Uncharacterized protein</fullName>
    </submittedName>
</protein>
<organism evidence="1 2">
    <name type="scientific">Candidatus Fimenecus excrementigallinarum</name>
    <dbReference type="NCBI Taxonomy" id="2840816"/>
    <lineage>
        <taxon>Bacteria</taxon>
        <taxon>Bacillati</taxon>
        <taxon>Bacillota</taxon>
        <taxon>Clostridia</taxon>
        <taxon>Candidatus Fimenecus</taxon>
    </lineage>
</organism>
<comment type="caution">
    <text evidence="1">The sequence shown here is derived from an EMBL/GenBank/DDBJ whole genome shotgun (WGS) entry which is preliminary data.</text>
</comment>
<gene>
    <name evidence="1" type="ORF">IAC53_02065</name>
</gene>